<dbReference type="STRING" id="378806.STAUR_6411"/>
<comment type="cofactor">
    <cofactor evidence="1">
        <name>Zn(2+)</name>
        <dbReference type="ChEBI" id="CHEBI:29105"/>
    </cofactor>
</comment>
<keyword evidence="6" id="KW-0482">Metalloprotease</keyword>
<dbReference type="Gene3D" id="2.70.70.10">
    <property type="entry name" value="Glucose Permease (Domain IIA)"/>
    <property type="match status" value="1"/>
</dbReference>
<dbReference type="EMBL" id="CP002271">
    <property type="protein sequence ID" value="ADO74168.1"/>
    <property type="molecule type" value="Genomic_DNA"/>
</dbReference>
<protein>
    <submittedName>
        <fullName evidence="8">M23 peptidase domain protein</fullName>
    </submittedName>
</protein>
<evidence type="ECO:0000256" key="5">
    <source>
        <dbReference type="ARBA" id="ARBA00022833"/>
    </source>
</evidence>
<dbReference type="InterPro" id="IPR050570">
    <property type="entry name" value="Cell_wall_metabolism_enzyme"/>
</dbReference>
<proteinExistence type="predicted"/>
<dbReference type="SUPFAM" id="SSF51261">
    <property type="entry name" value="Duplicated hybrid motif"/>
    <property type="match status" value="1"/>
</dbReference>
<evidence type="ECO:0000256" key="6">
    <source>
        <dbReference type="ARBA" id="ARBA00023049"/>
    </source>
</evidence>
<accession>E3FJY5</accession>
<dbReference type="PANTHER" id="PTHR21666">
    <property type="entry name" value="PEPTIDASE-RELATED"/>
    <property type="match status" value="1"/>
</dbReference>
<evidence type="ECO:0000313" key="9">
    <source>
        <dbReference type="Proteomes" id="UP000001351"/>
    </source>
</evidence>
<dbReference type="HOGENOM" id="CLU_2604380_0_0_7"/>
<dbReference type="eggNOG" id="COG4942">
    <property type="taxonomic scope" value="Bacteria"/>
</dbReference>
<evidence type="ECO:0000256" key="1">
    <source>
        <dbReference type="ARBA" id="ARBA00001947"/>
    </source>
</evidence>
<keyword evidence="5" id="KW-0862">Zinc</keyword>
<organism evidence="8 9">
    <name type="scientific">Stigmatella aurantiaca (strain DW4/3-1)</name>
    <dbReference type="NCBI Taxonomy" id="378806"/>
    <lineage>
        <taxon>Bacteria</taxon>
        <taxon>Pseudomonadati</taxon>
        <taxon>Myxococcota</taxon>
        <taxon>Myxococcia</taxon>
        <taxon>Myxococcales</taxon>
        <taxon>Cystobacterineae</taxon>
        <taxon>Archangiaceae</taxon>
        <taxon>Stigmatella</taxon>
    </lineage>
</organism>
<evidence type="ECO:0000256" key="2">
    <source>
        <dbReference type="ARBA" id="ARBA00022670"/>
    </source>
</evidence>
<dbReference type="CDD" id="cd12797">
    <property type="entry name" value="M23_peptidase"/>
    <property type="match status" value="1"/>
</dbReference>
<feature type="domain" description="M23ase beta-sheet core" evidence="7">
    <location>
        <begin position="17"/>
        <end position="71"/>
    </location>
</feature>
<evidence type="ECO:0000256" key="3">
    <source>
        <dbReference type="ARBA" id="ARBA00022723"/>
    </source>
</evidence>
<keyword evidence="2" id="KW-0645">Protease</keyword>
<dbReference type="Pfam" id="PF01551">
    <property type="entry name" value="Peptidase_M23"/>
    <property type="match status" value="1"/>
</dbReference>
<sequence>MPGGCAAMATCSFSTLGGGYHSLMAHLDNVSPEVGAELQAGDEVGTVGDTGSLKGAYLYFEIRQDGRAVDPKPWLVPAS</sequence>
<dbReference type="GO" id="GO:0046872">
    <property type="term" value="F:metal ion binding"/>
    <property type="evidence" value="ECO:0007669"/>
    <property type="project" value="UniProtKB-KW"/>
</dbReference>
<keyword evidence="9" id="KW-1185">Reference proteome</keyword>
<gene>
    <name evidence="8" type="ordered locus">STAUR_6411</name>
</gene>
<evidence type="ECO:0000256" key="4">
    <source>
        <dbReference type="ARBA" id="ARBA00022801"/>
    </source>
</evidence>
<keyword evidence="4" id="KW-0378">Hydrolase</keyword>
<reference evidence="8 9" key="1">
    <citation type="journal article" date="2011" name="Mol. Biol. Evol.">
        <title>Comparative genomic analysis of fruiting body formation in Myxococcales.</title>
        <authorList>
            <person name="Huntley S."/>
            <person name="Hamann N."/>
            <person name="Wegener-Feldbrugge S."/>
            <person name="Treuner-Lange A."/>
            <person name="Kube M."/>
            <person name="Reinhardt R."/>
            <person name="Klages S."/>
            <person name="Muller R."/>
            <person name="Ronning C.M."/>
            <person name="Nierman W.C."/>
            <person name="Sogaard-Andersen L."/>
        </authorList>
    </citation>
    <scope>NUCLEOTIDE SEQUENCE [LARGE SCALE GENOMIC DNA]</scope>
    <source>
        <strain evidence="8 9">DW4/3-1</strain>
    </source>
</reference>
<dbReference type="Proteomes" id="UP000001351">
    <property type="component" value="Chromosome"/>
</dbReference>
<dbReference type="AlphaFoldDB" id="E3FJY5"/>
<evidence type="ECO:0000313" key="8">
    <source>
        <dbReference type="EMBL" id="ADO74168.1"/>
    </source>
</evidence>
<dbReference type="GO" id="GO:0004222">
    <property type="term" value="F:metalloendopeptidase activity"/>
    <property type="evidence" value="ECO:0007669"/>
    <property type="project" value="TreeGrafter"/>
</dbReference>
<dbReference type="KEGG" id="sur:STAUR_6411"/>
<dbReference type="PANTHER" id="PTHR21666:SF288">
    <property type="entry name" value="CELL DIVISION PROTEIN YTFB"/>
    <property type="match status" value="1"/>
</dbReference>
<dbReference type="InterPro" id="IPR016047">
    <property type="entry name" value="M23ase_b-sheet_dom"/>
</dbReference>
<keyword evidence="3" id="KW-0479">Metal-binding</keyword>
<dbReference type="GO" id="GO:0006508">
    <property type="term" value="P:proteolysis"/>
    <property type="evidence" value="ECO:0007669"/>
    <property type="project" value="UniProtKB-KW"/>
</dbReference>
<evidence type="ECO:0000259" key="7">
    <source>
        <dbReference type="Pfam" id="PF01551"/>
    </source>
</evidence>
<dbReference type="InterPro" id="IPR011055">
    <property type="entry name" value="Dup_hybrid_motif"/>
</dbReference>
<name>E3FJY5_STIAD</name>